<feature type="compositionally biased region" description="Polar residues" evidence="1">
    <location>
        <begin position="311"/>
        <end position="321"/>
    </location>
</feature>
<feature type="compositionally biased region" description="Basic and acidic residues" evidence="1">
    <location>
        <begin position="233"/>
        <end position="245"/>
    </location>
</feature>
<dbReference type="EMBL" id="CP016076">
    <property type="protein sequence ID" value="APU16983.1"/>
    <property type="molecule type" value="Genomic_DNA"/>
</dbReference>
<feature type="compositionally biased region" description="Low complexity" evidence="1">
    <location>
        <begin position="116"/>
        <end position="125"/>
    </location>
</feature>
<feature type="compositionally biased region" description="Basic and acidic residues" evidence="1">
    <location>
        <begin position="366"/>
        <end position="381"/>
    </location>
</feature>
<feature type="compositionally biased region" description="Basic and acidic residues" evidence="1">
    <location>
        <begin position="325"/>
        <end position="335"/>
    </location>
</feature>
<protein>
    <submittedName>
        <fullName evidence="2">Uncharacterized protein</fullName>
    </submittedName>
</protein>
<proteinExistence type="predicted"/>
<feature type="compositionally biased region" description="Polar residues" evidence="1">
    <location>
        <begin position="210"/>
        <end position="224"/>
    </location>
</feature>
<organism evidence="2 3">
    <name type="scientific">Actinoalloteichus fjordicus</name>
    <dbReference type="NCBI Taxonomy" id="1612552"/>
    <lineage>
        <taxon>Bacteria</taxon>
        <taxon>Bacillati</taxon>
        <taxon>Actinomycetota</taxon>
        <taxon>Actinomycetes</taxon>
        <taxon>Pseudonocardiales</taxon>
        <taxon>Pseudonocardiaceae</taxon>
        <taxon>Actinoalloteichus</taxon>
    </lineage>
</organism>
<name>A0AAC9LFH8_9PSEU</name>
<feature type="compositionally biased region" description="Basic and acidic residues" evidence="1">
    <location>
        <begin position="53"/>
        <end position="67"/>
    </location>
</feature>
<reference evidence="3" key="1">
    <citation type="submission" date="2016-06" db="EMBL/GenBank/DDBJ databases">
        <title>Complete genome sequence of Actinoalloteichus fjordicus DSM 46855 (=ADI127-17), type strain of the new species Actinoalloteichus fjordicus.</title>
        <authorList>
            <person name="Ruckert C."/>
            <person name="Nouioui I."/>
            <person name="Willmese J."/>
            <person name="van Wezel G."/>
            <person name="Klenk H.-P."/>
            <person name="Kalinowski J."/>
            <person name="Zotchev S.B."/>
        </authorList>
    </citation>
    <scope>NUCLEOTIDE SEQUENCE [LARGE SCALE GENOMIC DNA]</scope>
    <source>
        <strain evidence="3">ADI127-7</strain>
    </source>
</reference>
<evidence type="ECO:0000313" key="3">
    <source>
        <dbReference type="Proteomes" id="UP000185511"/>
    </source>
</evidence>
<gene>
    <name evidence="2" type="ORF">UA74_24845</name>
</gene>
<evidence type="ECO:0000313" key="2">
    <source>
        <dbReference type="EMBL" id="APU16983.1"/>
    </source>
</evidence>
<feature type="compositionally biased region" description="Basic and acidic residues" evidence="1">
    <location>
        <begin position="88"/>
        <end position="115"/>
    </location>
</feature>
<dbReference type="AlphaFoldDB" id="A0AAC9LFH8"/>
<feature type="compositionally biased region" description="Basic and acidic residues" evidence="1">
    <location>
        <begin position="277"/>
        <end position="289"/>
    </location>
</feature>
<keyword evidence="3" id="KW-1185">Reference proteome</keyword>
<sequence>MTEPGGSSGRAGDAARDLGTELRRTLELLHDRAQPVLLALRARAAADEPSAGTDHHGADHHGADHHGGAAHRGAADHGGAVDHGAPAHHGERNAAEAPASDRDARRAASTDEGRAAGHSGFAGAASEDSARPTAEDEAAAPGTPAGDGSRVGGAAEAPSNSCGWCPLCAAIGLFRGERPELGLRLAEQAMSLLDAVRAMVHEPAAGAESNGPTSAESNGQTSGASEHAGSAADRAEPDDDHRPRPAESGACGGGDAAARDGGDAASASGGPVAARSGADDSAPHDDPAVVDRVAAAFAAFGRSTAAAGADPTSTAQPSSSRVRPIRVDRQAPADRDDPDQPQSTRRERTVQSTAASARPGQVPAEESERVQRIGVERTHRC</sequence>
<feature type="region of interest" description="Disordered" evidence="1">
    <location>
        <begin position="44"/>
        <end position="159"/>
    </location>
</feature>
<accession>A0AAC9LFH8</accession>
<feature type="region of interest" description="Disordered" evidence="1">
    <location>
        <begin position="303"/>
        <end position="381"/>
    </location>
</feature>
<feature type="region of interest" description="Disordered" evidence="1">
    <location>
        <begin position="204"/>
        <end position="289"/>
    </location>
</feature>
<dbReference type="KEGG" id="acad:UA74_24845"/>
<evidence type="ECO:0000256" key="1">
    <source>
        <dbReference type="SAM" id="MobiDB-lite"/>
    </source>
</evidence>
<feature type="compositionally biased region" description="Low complexity" evidence="1">
    <location>
        <begin position="263"/>
        <end position="276"/>
    </location>
</feature>
<dbReference type="RefSeq" id="WP_075765588.1">
    <property type="nucleotide sequence ID" value="NZ_CP016076.1"/>
</dbReference>
<dbReference type="Proteomes" id="UP000185511">
    <property type="component" value="Chromosome"/>
</dbReference>